<feature type="region of interest" description="Disordered" evidence="1">
    <location>
        <begin position="1"/>
        <end position="25"/>
    </location>
</feature>
<organism evidence="2 3">
    <name type="scientific">Phialophora macrospora</name>
    <dbReference type="NCBI Taxonomy" id="1851006"/>
    <lineage>
        <taxon>Eukaryota</taxon>
        <taxon>Fungi</taxon>
        <taxon>Dikarya</taxon>
        <taxon>Ascomycota</taxon>
        <taxon>Pezizomycotina</taxon>
        <taxon>Eurotiomycetes</taxon>
        <taxon>Chaetothyriomycetidae</taxon>
        <taxon>Chaetothyriales</taxon>
        <taxon>Herpotrichiellaceae</taxon>
        <taxon>Phialophora</taxon>
    </lineage>
</organism>
<dbReference type="HOGENOM" id="CLU_178669_0_0_1"/>
<name>A0A0D2FRM5_9EURO</name>
<feature type="compositionally biased region" description="Basic and acidic residues" evidence="1">
    <location>
        <begin position="7"/>
        <end position="17"/>
    </location>
</feature>
<proteinExistence type="predicted"/>
<keyword evidence="3" id="KW-1185">Reference proteome</keyword>
<dbReference type="Proteomes" id="UP000054266">
    <property type="component" value="Unassembled WGS sequence"/>
</dbReference>
<protein>
    <submittedName>
        <fullName evidence="2">Uncharacterized protein</fullName>
    </submittedName>
</protein>
<evidence type="ECO:0000313" key="2">
    <source>
        <dbReference type="EMBL" id="KIW62664.1"/>
    </source>
</evidence>
<sequence>MVVQEAQRGHLMGDEHTAAATTTSSTFVQNPAIGKKSEDFTIPEWQTMALGWRDFQNDLRYAAQSGVRVWRMKVCVITMHARDI</sequence>
<evidence type="ECO:0000256" key="1">
    <source>
        <dbReference type="SAM" id="MobiDB-lite"/>
    </source>
</evidence>
<accession>A0A0D2FRM5</accession>
<evidence type="ECO:0000313" key="3">
    <source>
        <dbReference type="Proteomes" id="UP000054266"/>
    </source>
</evidence>
<dbReference type="AlphaFoldDB" id="A0A0D2FRM5"/>
<dbReference type="EMBL" id="KN846963">
    <property type="protein sequence ID" value="KIW62664.1"/>
    <property type="molecule type" value="Genomic_DNA"/>
</dbReference>
<gene>
    <name evidence="2" type="ORF">PV04_10819</name>
</gene>
<reference evidence="2 3" key="1">
    <citation type="submission" date="2015-01" db="EMBL/GenBank/DDBJ databases">
        <title>The Genome Sequence of Capronia semiimmersa CBS27337.</title>
        <authorList>
            <consortium name="The Broad Institute Genomics Platform"/>
            <person name="Cuomo C."/>
            <person name="de Hoog S."/>
            <person name="Gorbushina A."/>
            <person name="Stielow B."/>
            <person name="Teixiera M."/>
            <person name="Abouelleil A."/>
            <person name="Chapman S.B."/>
            <person name="Priest M."/>
            <person name="Young S.K."/>
            <person name="Wortman J."/>
            <person name="Nusbaum C."/>
            <person name="Birren B."/>
        </authorList>
    </citation>
    <scope>NUCLEOTIDE SEQUENCE [LARGE SCALE GENOMIC DNA]</scope>
    <source>
        <strain evidence="2 3">CBS 27337</strain>
    </source>
</reference>